<protein>
    <submittedName>
        <fullName evidence="1">Uncharacterized protein</fullName>
    </submittedName>
</protein>
<reference evidence="1" key="2">
    <citation type="submission" date="2020-05" db="UniProtKB">
        <authorList>
            <consortium name="EnsemblMetazoa"/>
        </authorList>
    </citation>
    <scope>IDENTIFICATION</scope>
    <source>
        <strain evidence="1">ACHKN1017</strain>
    </source>
</reference>
<keyword evidence="2" id="KW-1185">Reference proteome</keyword>
<dbReference type="VEuPathDB" id="VectorBase:ACHR014461"/>
<dbReference type="Proteomes" id="UP000075881">
    <property type="component" value="Unassembled WGS sequence"/>
</dbReference>
<organism evidence="1 2">
    <name type="scientific">Anopheles christyi</name>
    <dbReference type="NCBI Taxonomy" id="43041"/>
    <lineage>
        <taxon>Eukaryota</taxon>
        <taxon>Metazoa</taxon>
        <taxon>Ecdysozoa</taxon>
        <taxon>Arthropoda</taxon>
        <taxon>Hexapoda</taxon>
        <taxon>Insecta</taxon>
        <taxon>Pterygota</taxon>
        <taxon>Neoptera</taxon>
        <taxon>Endopterygota</taxon>
        <taxon>Diptera</taxon>
        <taxon>Nematocera</taxon>
        <taxon>Culicoidea</taxon>
        <taxon>Culicidae</taxon>
        <taxon>Anophelinae</taxon>
        <taxon>Anopheles</taxon>
    </lineage>
</organism>
<accession>A0A182KJ59</accession>
<reference evidence="2" key="1">
    <citation type="submission" date="2013-03" db="EMBL/GenBank/DDBJ databases">
        <title>The Genome Sequence of Anopheles christyi ACHKN1017.</title>
        <authorList>
            <consortium name="The Broad Institute Genomics Platform"/>
            <person name="Neafsey D.E."/>
            <person name="Besansky N."/>
            <person name="Walker B."/>
            <person name="Young S.K."/>
            <person name="Zeng Q."/>
            <person name="Gargeya S."/>
            <person name="Fitzgerald M."/>
            <person name="Haas B."/>
            <person name="Abouelleil A."/>
            <person name="Allen A.W."/>
            <person name="Alvarado L."/>
            <person name="Arachchi H.M."/>
            <person name="Berlin A.M."/>
            <person name="Chapman S.B."/>
            <person name="Gainer-Dewar J."/>
            <person name="Goldberg J."/>
            <person name="Griggs A."/>
            <person name="Gujja S."/>
            <person name="Hansen M."/>
            <person name="Howarth C."/>
            <person name="Imamovic A."/>
            <person name="Ireland A."/>
            <person name="Larimer J."/>
            <person name="McCowan C."/>
            <person name="Murphy C."/>
            <person name="Pearson M."/>
            <person name="Poon T.W."/>
            <person name="Priest M."/>
            <person name="Roberts A."/>
            <person name="Saif S."/>
            <person name="Shea T."/>
            <person name="Sisk P."/>
            <person name="Sykes S."/>
            <person name="Wortman J."/>
            <person name="Nusbaum C."/>
            <person name="Birren B."/>
        </authorList>
    </citation>
    <scope>NUCLEOTIDE SEQUENCE [LARGE SCALE GENOMIC DNA]</scope>
    <source>
        <strain evidence="2">ACHKN1017</strain>
    </source>
</reference>
<proteinExistence type="predicted"/>
<sequence>MKLYILQLDRFRFSPTGTLEQYLIIQPQSQLRHTGEIDAHLNCSNNLAPQHIPVCIRQQIYTLNHIQKHLVLAILYTLRAPRYRIRDCHRDPRLYLELVPFLRNVLLQYLTVRRLRVPEIDQLIEQLINDHEIVPYAFLLQLLEVLGKHLHHLVQKDKHECNVCVAACYRHQVQIVRFHVRKRTFRRLENGCNEAFFFLFH</sequence>
<evidence type="ECO:0000313" key="1">
    <source>
        <dbReference type="EnsemblMetazoa" id="ACHR014461-PA"/>
    </source>
</evidence>
<dbReference type="EnsemblMetazoa" id="ACHR014461-RA">
    <property type="protein sequence ID" value="ACHR014461-PA"/>
    <property type="gene ID" value="ACHR014461"/>
</dbReference>
<name>A0A182KJ59_9DIPT</name>
<evidence type="ECO:0000313" key="2">
    <source>
        <dbReference type="Proteomes" id="UP000075881"/>
    </source>
</evidence>
<dbReference type="AlphaFoldDB" id="A0A182KJ59"/>